<dbReference type="EMBL" id="JAXLQG010000011">
    <property type="protein sequence ID" value="KAK5534516.1"/>
    <property type="molecule type" value="Genomic_DNA"/>
</dbReference>
<evidence type="ECO:0000313" key="1">
    <source>
        <dbReference type="EMBL" id="KAK5534516.1"/>
    </source>
</evidence>
<name>A0AAV9Q6W2_9PEZI</name>
<keyword evidence="2" id="KW-1185">Reference proteome</keyword>
<comment type="caution">
    <text evidence="1">The sequence shown here is derived from an EMBL/GenBank/DDBJ whole genome shotgun (WGS) entry which is preliminary data.</text>
</comment>
<protein>
    <submittedName>
        <fullName evidence="1">Uncharacterized protein</fullName>
    </submittedName>
</protein>
<evidence type="ECO:0000313" key="2">
    <source>
        <dbReference type="Proteomes" id="UP001345827"/>
    </source>
</evidence>
<organism evidence="1 2">
    <name type="scientific">Vermiconidia calcicola</name>
    <dbReference type="NCBI Taxonomy" id="1690605"/>
    <lineage>
        <taxon>Eukaryota</taxon>
        <taxon>Fungi</taxon>
        <taxon>Dikarya</taxon>
        <taxon>Ascomycota</taxon>
        <taxon>Pezizomycotina</taxon>
        <taxon>Dothideomycetes</taxon>
        <taxon>Dothideomycetidae</taxon>
        <taxon>Mycosphaerellales</taxon>
        <taxon>Extremaceae</taxon>
        <taxon>Vermiconidia</taxon>
    </lineage>
</organism>
<proteinExistence type="predicted"/>
<dbReference type="Proteomes" id="UP001345827">
    <property type="component" value="Unassembled WGS sequence"/>
</dbReference>
<accession>A0AAV9Q6W2</accession>
<reference evidence="1 2" key="1">
    <citation type="submission" date="2023-06" db="EMBL/GenBank/DDBJ databases">
        <title>Black Yeasts Isolated from many extreme environments.</title>
        <authorList>
            <person name="Coleine C."/>
            <person name="Stajich J.E."/>
            <person name="Selbmann L."/>
        </authorList>
    </citation>
    <scope>NUCLEOTIDE SEQUENCE [LARGE SCALE GENOMIC DNA]</scope>
    <source>
        <strain evidence="1 2">CCFEE 5887</strain>
    </source>
</reference>
<dbReference type="AlphaFoldDB" id="A0AAV9Q6W2"/>
<gene>
    <name evidence="1" type="ORF">LTR25_006548</name>
</gene>
<sequence>MMTPSYLSREDGDRLLRFFTRKSKTVGVELDIYVPSDDHPIGRGAYGDLDLKIRITLHGDKPIYVNKGRALNELENTANGPVFTFVDKQTGKPGFALTLDTWFIDDLEARKALAAVNHEELQELDFVILKPGRDNAIEIPAKVDVRGLLGDDLHQWRHKKLQLKVLEDERFRDVPFDQNRHGLTMPVPLLRASRSRPSSLVLRMSFFLLQPERMVMCNVVNI</sequence>